<dbReference type="Proteomes" id="UP000253094">
    <property type="component" value="Unassembled WGS sequence"/>
</dbReference>
<gene>
    <name evidence="1" type="ORF">DQ384_04090</name>
</gene>
<reference evidence="1 2" key="1">
    <citation type="submission" date="2018-06" db="EMBL/GenBank/DDBJ databases">
        <title>Sphaerisporangium craniellae sp. nov., isolated from a marine sponge in the South China Sea.</title>
        <authorList>
            <person name="Li L."/>
        </authorList>
    </citation>
    <scope>NUCLEOTIDE SEQUENCE [LARGE SCALE GENOMIC DNA]</scope>
    <source>
        <strain evidence="1 2">CCTCC AA 208026</strain>
    </source>
</reference>
<name>A0A367FQL3_9ACTN</name>
<protein>
    <submittedName>
        <fullName evidence="1">Uncharacterized protein</fullName>
    </submittedName>
</protein>
<dbReference type="EMBL" id="QOIL01000002">
    <property type="protein sequence ID" value="RCG32673.1"/>
    <property type="molecule type" value="Genomic_DNA"/>
</dbReference>
<proteinExistence type="predicted"/>
<keyword evidence="2" id="KW-1185">Reference proteome</keyword>
<dbReference type="RefSeq" id="WP_114027308.1">
    <property type="nucleotide sequence ID" value="NZ_QOIL01000002.1"/>
</dbReference>
<evidence type="ECO:0000313" key="2">
    <source>
        <dbReference type="Proteomes" id="UP000253094"/>
    </source>
</evidence>
<sequence>MQARLVIPVIDGVDEMDPQDALGYDSRAGRPLRALNAYQDGRSKAAVVLTCRTDQYRSLERHTCGPPPSPGCGFVGE</sequence>
<accession>A0A367FQL3</accession>
<organism evidence="1 2">
    <name type="scientific">Sphaerisporangium album</name>
    <dbReference type="NCBI Taxonomy" id="509200"/>
    <lineage>
        <taxon>Bacteria</taxon>
        <taxon>Bacillati</taxon>
        <taxon>Actinomycetota</taxon>
        <taxon>Actinomycetes</taxon>
        <taxon>Streptosporangiales</taxon>
        <taxon>Streptosporangiaceae</taxon>
        <taxon>Sphaerisporangium</taxon>
    </lineage>
</organism>
<comment type="caution">
    <text evidence="1">The sequence shown here is derived from an EMBL/GenBank/DDBJ whole genome shotgun (WGS) entry which is preliminary data.</text>
</comment>
<dbReference type="AlphaFoldDB" id="A0A367FQL3"/>
<evidence type="ECO:0000313" key="1">
    <source>
        <dbReference type="EMBL" id="RCG32673.1"/>
    </source>
</evidence>